<proteinExistence type="predicted"/>
<evidence type="ECO:0000313" key="1">
    <source>
        <dbReference type="EMBL" id="MBT1696134.1"/>
    </source>
</evidence>
<reference evidence="1 2" key="1">
    <citation type="submission" date="2021-05" db="EMBL/GenBank/DDBJ databases">
        <title>A Polyphasic approach of four new species of the genus Ohtaekwangia: Ohtaekwangia histidinii sp. nov., Ohtaekwangia cretensis sp. nov., Ohtaekwangia indiensis sp. nov., Ohtaekwangia reichenbachii sp. nov. from diverse environment.</title>
        <authorList>
            <person name="Octaviana S."/>
        </authorList>
    </citation>
    <scope>NUCLEOTIDE SEQUENCE [LARGE SCALE GENOMIC DNA]</scope>
    <source>
        <strain evidence="1 2">PWU4</strain>
    </source>
</reference>
<dbReference type="AlphaFoldDB" id="A0AAP2DLH9"/>
<gene>
    <name evidence="1" type="ORF">KK083_04565</name>
</gene>
<comment type="caution">
    <text evidence="1">The sequence shown here is derived from an EMBL/GenBank/DDBJ whole genome shotgun (WGS) entry which is preliminary data.</text>
</comment>
<evidence type="ECO:0000313" key="2">
    <source>
        <dbReference type="Proteomes" id="UP001319200"/>
    </source>
</evidence>
<keyword evidence="2" id="KW-1185">Reference proteome</keyword>
<dbReference type="RefSeq" id="WP_254161145.1">
    <property type="nucleotide sequence ID" value="NZ_JAHESF010000003.1"/>
</dbReference>
<organism evidence="1 2">
    <name type="scientific">Chryseosolibacter histidini</name>
    <dbReference type="NCBI Taxonomy" id="2782349"/>
    <lineage>
        <taxon>Bacteria</taxon>
        <taxon>Pseudomonadati</taxon>
        <taxon>Bacteroidota</taxon>
        <taxon>Cytophagia</taxon>
        <taxon>Cytophagales</taxon>
        <taxon>Chryseotaleaceae</taxon>
        <taxon>Chryseosolibacter</taxon>
    </lineage>
</organism>
<accession>A0AAP2DLH9</accession>
<name>A0AAP2DLH9_9BACT</name>
<sequence length="509" mass="56619">MNKRIIILLIGISAFSQGVAEALTAPRYETVAADSVPDKNTVRKLLHWVSIFTMFSGVDLSDKVDLKQYADAADLAASFITNPELSVKLSEFRTATFVNVYPKGLVYSNEWLFKKLNDVSHAQYSVMNAPYVITEVLFTPVNNNTAYMVTIVFKGSPEITQSLSDANKAASDVLHGLQFSNPREGKAKINTAIFAGLDKLQQTFGSTYAPDIAVKYDEELYLNNQTLEAWQRANEPIMLSAVDRNGILLTGVTWTNATGNSDGTAQFPVTATGITRVTVKRGSTQINVNVKVKEFTLDWKDILRQVLQEVINQLLTEGERAITEAIEKRQAARLQAIQDYQRLKALLEQQYASSSLPTETSFTREARPQAPADALTIAPPDDERYRTSILSFANFKQLLVNEELKEIRKLALMLLLNPDNFDKLIKLVEADLAQVAAQLIVDLARGAGRDELKTFATQYVNQKLDQVIVQQLGSEMGQLYTLIDRGATRAEIREWLSAKASEKIVNALN</sequence>
<protein>
    <submittedName>
        <fullName evidence="1">Uncharacterized protein</fullName>
    </submittedName>
</protein>
<dbReference type="Proteomes" id="UP001319200">
    <property type="component" value="Unassembled WGS sequence"/>
</dbReference>
<dbReference type="EMBL" id="JAHESF010000003">
    <property type="protein sequence ID" value="MBT1696134.1"/>
    <property type="molecule type" value="Genomic_DNA"/>
</dbReference>